<dbReference type="PANTHER" id="PTHR24015">
    <property type="entry name" value="OS07G0578800 PROTEIN-RELATED"/>
    <property type="match status" value="1"/>
</dbReference>
<gene>
    <name evidence="3" type="ORF">BVC80_9055g54</name>
</gene>
<dbReference type="FunFam" id="1.25.40.10:FF:000090">
    <property type="entry name" value="Pentatricopeptide repeat-containing protein, chloroplastic"/>
    <property type="match status" value="1"/>
</dbReference>
<dbReference type="EMBL" id="MVGT01000187">
    <property type="protein sequence ID" value="OVA19414.1"/>
    <property type="molecule type" value="Genomic_DNA"/>
</dbReference>
<evidence type="ECO:0000256" key="2">
    <source>
        <dbReference type="PROSITE-ProRule" id="PRU00708"/>
    </source>
</evidence>
<reference evidence="3 4" key="1">
    <citation type="journal article" date="2017" name="Mol. Plant">
        <title>The Genome of Medicinal Plant Macleaya cordata Provides New Insights into Benzylisoquinoline Alkaloids Metabolism.</title>
        <authorList>
            <person name="Liu X."/>
            <person name="Liu Y."/>
            <person name="Huang P."/>
            <person name="Ma Y."/>
            <person name="Qing Z."/>
            <person name="Tang Q."/>
            <person name="Cao H."/>
            <person name="Cheng P."/>
            <person name="Zheng Y."/>
            <person name="Yuan Z."/>
            <person name="Zhou Y."/>
            <person name="Liu J."/>
            <person name="Tang Z."/>
            <person name="Zhuo Y."/>
            <person name="Zhang Y."/>
            <person name="Yu L."/>
            <person name="Huang J."/>
            <person name="Yang P."/>
            <person name="Peng Q."/>
            <person name="Zhang J."/>
            <person name="Jiang W."/>
            <person name="Zhang Z."/>
            <person name="Lin K."/>
            <person name="Ro D.K."/>
            <person name="Chen X."/>
            <person name="Xiong X."/>
            <person name="Shang Y."/>
            <person name="Huang S."/>
            <person name="Zeng J."/>
        </authorList>
    </citation>
    <scope>NUCLEOTIDE SEQUENCE [LARGE SCALE GENOMIC DNA]</scope>
    <source>
        <strain evidence="4">cv. BLH2017</strain>
        <tissue evidence="3">Root</tissue>
    </source>
</reference>
<organism evidence="3 4">
    <name type="scientific">Macleaya cordata</name>
    <name type="common">Five-seeded plume-poppy</name>
    <name type="synonym">Bocconia cordata</name>
    <dbReference type="NCBI Taxonomy" id="56857"/>
    <lineage>
        <taxon>Eukaryota</taxon>
        <taxon>Viridiplantae</taxon>
        <taxon>Streptophyta</taxon>
        <taxon>Embryophyta</taxon>
        <taxon>Tracheophyta</taxon>
        <taxon>Spermatophyta</taxon>
        <taxon>Magnoliopsida</taxon>
        <taxon>Ranunculales</taxon>
        <taxon>Papaveraceae</taxon>
        <taxon>Papaveroideae</taxon>
        <taxon>Macleaya</taxon>
    </lineage>
</organism>
<dbReference type="OrthoDB" id="1372509at2759"/>
<dbReference type="InterPro" id="IPR046960">
    <property type="entry name" value="PPR_At4g14850-like_plant"/>
</dbReference>
<comment type="caution">
    <text evidence="3">The sequence shown here is derived from an EMBL/GenBank/DDBJ whole genome shotgun (WGS) entry which is preliminary data.</text>
</comment>
<evidence type="ECO:0000313" key="4">
    <source>
        <dbReference type="Proteomes" id="UP000195402"/>
    </source>
</evidence>
<sequence>MPSKSPTLLLTPKQLSQIQAHIITNPKPNLLNSLLRTLTFSNNPRNALLLYNQMLQNPTSHDHFTYTYSLKACSLLHEFHKGREIHARNVKSGHGTDIFIQNSLIWFYSDLGDVFSARRIFKNTSSPDIVSWTSIISGLVKNGYEEEALMVFGSIDIRPNSMTLVSILSACSQLRALRLGKAVHGYNVRNILNGDNNIFVDNSILNFYAECGLIVSARNLFESMHKRDVVSWTTMIGGYAKTGFYEEAIRVFQVMIEGGEAEPNEATLVTILSVCVSVGSLSLGQWVHSYMDGKHDFMMDVHVRNALMNMYVKFGDMGMAVKVFKELKCKDLVSWSIMIGGMAMNGHGKQALQLFSLMLINGFLPDSITFISLLSACSHGGLVEEGLMFFKAMKDIYKIKPEMQHFACIVDMYGRAGFFNEAEAFIREMPVEPDGPVLSALVNAYKIHGDSEMCDRLGQSLVSTRDASVGSYRLLSNMYASLSRWSDAKNVEDMIRFMGVKKTPGCSWIEVDSNIHIQSNFEK</sequence>
<evidence type="ECO:0000313" key="3">
    <source>
        <dbReference type="EMBL" id="OVA19414.1"/>
    </source>
</evidence>
<dbReference type="AlphaFoldDB" id="A0A200R9K9"/>
<dbReference type="OMA" id="QMPAEYD"/>
<feature type="repeat" description="PPR" evidence="2">
    <location>
        <begin position="228"/>
        <end position="262"/>
    </location>
</feature>
<dbReference type="GO" id="GO:0009451">
    <property type="term" value="P:RNA modification"/>
    <property type="evidence" value="ECO:0007669"/>
    <property type="project" value="InterPro"/>
</dbReference>
<proteinExistence type="predicted"/>
<dbReference type="InterPro" id="IPR011990">
    <property type="entry name" value="TPR-like_helical_dom_sf"/>
</dbReference>
<dbReference type="InterPro" id="IPR046848">
    <property type="entry name" value="E_motif"/>
</dbReference>
<keyword evidence="1" id="KW-0677">Repeat</keyword>
<dbReference type="NCBIfam" id="TIGR00756">
    <property type="entry name" value="PPR"/>
    <property type="match status" value="3"/>
</dbReference>
<dbReference type="Gene3D" id="1.25.40.10">
    <property type="entry name" value="Tetratricopeptide repeat domain"/>
    <property type="match status" value="4"/>
</dbReference>
<protein>
    <submittedName>
        <fullName evidence="3">Pentatricopeptide repeat</fullName>
    </submittedName>
</protein>
<dbReference type="PROSITE" id="PS51375">
    <property type="entry name" value="PPR"/>
    <property type="match status" value="2"/>
</dbReference>
<dbReference type="Proteomes" id="UP000195402">
    <property type="component" value="Unassembled WGS sequence"/>
</dbReference>
<dbReference type="InParanoid" id="A0A200R9K9"/>
<keyword evidence="4" id="KW-1185">Reference proteome</keyword>
<dbReference type="PANTHER" id="PTHR24015:SF548">
    <property type="entry name" value="OS08G0340900 PROTEIN"/>
    <property type="match status" value="1"/>
</dbReference>
<dbReference type="Pfam" id="PF13041">
    <property type="entry name" value="PPR_2"/>
    <property type="match status" value="2"/>
</dbReference>
<name>A0A200R9K9_MACCD</name>
<dbReference type="Pfam" id="PF01535">
    <property type="entry name" value="PPR"/>
    <property type="match status" value="2"/>
</dbReference>
<dbReference type="GO" id="GO:0003723">
    <property type="term" value="F:RNA binding"/>
    <property type="evidence" value="ECO:0007669"/>
    <property type="project" value="InterPro"/>
</dbReference>
<dbReference type="InterPro" id="IPR002885">
    <property type="entry name" value="PPR_rpt"/>
</dbReference>
<feature type="repeat" description="PPR" evidence="2">
    <location>
        <begin position="331"/>
        <end position="365"/>
    </location>
</feature>
<dbReference type="FunFam" id="1.25.40.10:FF:001645">
    <property type="entry name" value="Os04g0676200 protein"/>
    <property type="match status" value="1"/>
</dbReference>
<accession>A0A200R9K9</accession>
<dbReference type="FunFam" id="1.25.40.10:FF:000285">
    <property type="entry name" value="Pentatricopeptide repeat-containing protein, chloroplastic"/>
    <property type="match status" value="1"/>
</dbReference>
<dbReference type="Pfam" id="PF20431">
    <property type="entry name" value="E_motif"/>
    <property type="match status" value="1"/>
</dbReference>
<evidence type="ECO:0000256" key="1">
    <source>
        <dbReference type="ARBA" id="ARBA00022737"/>
    </source>
</evidence>